<dbReference type="PROSITE" id="PS51257">
    <property type="entry name" value="PROKAR_LIPOPROTEIN"/>
    <property type="match status" value="1"/>
</dbReference>
<evidence type="ECO:0000256" key="1">
    <source>
        <dbReference type="ARBA" id="ARBA00004442"/>
    </source>
</evidence>
<evidence type="ECO:0000259" key="7">
    <source>
        <dbReference type="Pfam" id="PF07980"/>
    </source>
</evidence>
<dbReference type="EMBL" id="JACHOC010000006">
    <property type="protein sequence ID" value="MBB4623261.1"/>
    <property type="molecule type" value="Genomic_DNA"/>
</dbReference>
<evidence type="ECO:0000313" key="10">
    <source>
        <dbReference type="Proteomes" id="UP000533637"/>
    </source>
</evidence>
<dbReference type="InterPro" id="IPR033985">
    <property type="entry name" value="SusD-like_N"/>
</dbReference>
<accession>A0ABR6KPC5</accession>
<comment type="caution">
    <text evidence="9">The sequence shown here is derived from an EMBL/GenBank/DDBJ whole genome shotgun (WGS) entry which is preliminary data.</text>
</comment>
<dbReference type="SUPFAM" id="SSF48452">
    <property type="entry name" value="TPR-like"/>
    <property type="match status" value="1"/>
</dbReference>
<gene>
    <name evidence="9" type="ORF">GGQ57_003173</name>
</gene>
<evidence type="ECO:0008006" key="11">
    <source>
        <dbReference type="Google" id="ProtNLM"/>
    </source>
</evidence>
<feature type="domain" description="RagB/SusD" evidence="7">
    <location>
        <begin position="307"/>
        <end position="624"/>
    </location>
</feature>
<dbReference type="InterPro" id="IPR011990">
    <property type="entry name" value="TPR-like_helical_dom_sf"/>
</dbReference>
<dbReference type="Gene3D" id="1.25.40.390">
    <property type="match status" value="1"/>
</dbReference>
<feature type="chain" id="PRO_5047326720" description="RagB/SusD family nutrient uptake outer membrane protein" evidence="6">
    <location>
        <begin position="23"/>
        <end position="625"/>
    </location>
</feature>
<feature type="signal peptide" evidence="6">
    <location>
        <begin position="1"/>
        <end position="22"/>
    </location>
</feature>
<dbReference type="Pfam" id="PF07980">
    <property type="entry name" value="SusD_RagB"/>
    <property type="match status" value="1"/>
</dbReference>
<dbReference type="Proteomes" id="UP000533637">
    <property type="component" value="Unassembled WGS sequence"/>
</dbReference>
<dbReference type="RefSeq" id="WP_183671428.1">
    <property type="nucleotide sequence ID" value="NZ_BMPB01000007.1"/>
</dbReference>
<evidence type="ECO:0000259" key="8">
    <source>
        <dbReference type="Pfam" id="PF14322"/>
    </source>
</evidence>
<evidence type="ECO:0000256" key="4">
    <source>
        <dbReference type="ARBA" id="ARBA00023136"/>
    </source>
</evidence>
<evidence type="ECO:0000256" key="6">
    <source>
        <dbReference type="SAM" id="SignalP"/>
    </source>
</evidence>
<organism evidence="9 10">
    <name type="scientific">Parabacteroides faecis</name>
    <dbReference type="NCBI Taxonomy" id="1217282"/>
    <lineage>
        <taxon>Bacteria</taxon>
        <taxon>Pseudomonadati</taxon>
        <taxon>Bacteroidota</taxon>
        <taxon>Bacteroidia</taxon>
        <taxon>Bacteroidales</taxon>
        <taxon>Tannerellaceae</taxon>
        <taxon>Parabacteroides</taxon>
    </lineage>
</organism>
<evidence type="ECO:0000256" key="3">
    <source>
        <dbReference type="ARBA" id="ARBA00022729"/>
    </source>
</evidence>
<dbReference type="Pfam" id="PF14322">
    <property type="entry name" value="SusD-like_3"/>
    <property type="match status" value="1"/>
</dbReference>
<keyword evidence="5" id="KW-0998">Cell outer membrane</keyword>
<comment type="subcellular location">
    <subcellularLocation>
        <location evidence="1">Cell outer membrane</location>
    </subcellularLocation>
</comment>
<comment type="similarity">
    <text evidence="2">Belongs to the SusD family.</text>
</comment>
<proteinExistence type="inferred from homology"/>
<evidence type="ECO:0000256" key="2">
    <source>
        <dbReference type="ARBA" id="ARBA00006275"/>
    </source>
</evidence>
<keyword evidence="10" id="KW-1185">Reference proteome</keyword>
<keyword evidence="4" id="KW-0472">Membrane</keyword>
<name>A0ABR6KPC5_9BACT</name>
<sequence>MKKILYTGIVSLCLAFTTTSCSDFLDTRPYDKIIGDDTWTSETLAESYVYSIYSTVLQKSLWLGAYGHRYSCHSESSTKNAMTGTLNSSYWSRDRSEGVTADDNYEWLDYSVLWRIHTAIDEISASAIFSDEFKSRTIGELKFLRAAHYFLFARQYGGLQIIDRVLSVEDDLQIPRSSIKDTYDFIIKDLQDAANALPTTGEVARGRASSTAAYALLMRVANQAAAYVDGGTAQSEYYDKVIAAGTALGLDVEGSRLSPYYDMFRSYETAIAAQEQILVVERLKLNTSLHDTPMQYQGLWHAGNISEYAKKNYPIHATMNYWGMDGGSWPTQDLVDDYLVEDVDGSVKYWEDASYVQTGSNVDEKMYFSKDKKRDLRFYTTILYDSCLYFNGQERIFFRRDGNCSNSNSPINAGAEDEYGRRAGDLDNYNSSTGYAMVKYHYDHVVSLPDPGSQKLDYCYSVLRYGEAYLNMAEAYLMKGDFANARKYMIPTMVKHGGFSAEKAAQYLNSKSGNGWNDPLFEAYKRERNVEMVYECNDRYWSLLRWGMRQSGGVGNGTYATGGFIIPELTGSLRGIRISRDGQTYNFFTVNNAIGEARFTPKRYLVPLNRKFCLKAGVEQNPGWE</sequence>
<keyword evidence="3 6" id="KW-0732">Signal</keyword>
<dbReference type="InterPro" id="IPR012944">
    <property type="entry name" value="SusD_RagB_dom"/>
</dbReference>
<evidence type="ECO:0000313" key="9">
    <source>
        <dbReference type="EMBL" id="MBB4623261.1"/>
    </source>
</evidence>
<evidence type="ECO:0000256" key="5">
    <source>
        <dbReference type="ARBA" id="ARBA00023237"/>
    </source>
</evidence>
<reference evidence="9 10" key="1">
    <citation type="submission" date="2020-08" db="EMBL/GenBank/DDBJ databases">
        <title>Genomic Encyclopedia of Type Strains, Phase IV (KMG-IV): sequencing the most valuable type-strain genomes for metagenomic binning, comparative biology and taxonomic classification.</title>
        <authorList>
            <person name="Goeker M."/>
        </authorList>
    </citation>
    <scope>NUCLEOTIDE SEQUENCE [LARGE SCALE GENOMIC DNA]</scope>
    <source>
        <strain evidence="9 10">DSM 102983</strain>
    </source>
</reference>
<feature type="domain" description="SusD-like N-terminal" evidence="8">
    <location>
        <begin position="23"/>
        <end position="220"/>
    </location>
</feature>
<protein>
    <recommendedName>
        <fullName evidence="11">RagB/SusD family nutrient uptake outer membrane protein</fullName>
    </recommendedName>
</protein>